<reference evidence="2" key="1">
    <citation type="journal article" date="2019" name="Int. J. Syst. Evol. Microbiol.">
        <title>The Global Catalogue of Microorganisms (GCM) 10K type strain sequencing project: providing services to taxonomists for standard genome sequencing and annotation.</title>
        <authorList>
            <consortium name="The Broad Institute Genomics Platform"/>
            <consortium name="The Broad Institute Genome Sequencing Center for Infectious Disease"/>
            <person name="Wu L."/>
            <person name="Ma J."/>
        </authorList>
    </citation>
    <scope>NUCLEOTIDE SEQUENCE [LARGE SCALE GENOMIC DNA]</scope>
    <source>
        <strain evidence="2">JCM 18303</strain>
    </source>
</reference>
<evidence type="ECO:0000313" key="1">
    <source>
        <dbReference type="EMBL" id="GAA5175188.1"/>
    </source>
</evidence>
<dbReference type="RefSeq" id="WP_185063273.1">
    <property type="nucleotide sequence ID" value="NZ_BAABJP010000064.1"/>
</dbReference>
<dbReference type="Proteomes" id="UP001428817">
    <property type="component" value="Unassembled WGS sequence"/>
</dbReference>
<keyword evidence="2" id="KW-1185">Reference proteome</keyword>
<accession>A0ABP9RDJ9</accession>
<proteinExistence type="predicted"/>
<name>A0ABP9RDJ9_9PSEU</name>
<evidence type="ECO:0000313" key="2">
    <source>
        <dbReference type="Proteomes" id="UP001428817"/>
    </source>
</evidence>
<organism evidence="1 2">
    <name type="scientific">Pseudonocardia eucalypti</name>
    <dbReference type="NCBI Taxonomy" id="648755"/>
    <lineage>
        <taxon>Bacteria</taxon>
        <taxon>Bacillati</taxon>
        <taxon>Actinomycetota</taxon>
        <taxon>Actinomycetes</taxon>
        <taxon>Pseudonocardiales</taxon>
        <taxon>Pseudonocardiaceae</taxon>
        <taxon>Pseudonocardia</taxon>
    </lineage>
</organism>
<dbReference type="EMBL" id="BAABJP010000064">
    <property type="protein sequence ID" value="GAA5175188.1"/>
    <property type="molecule type" value="Genomic_DNA"/>
</dbReference>
<protein>
    <submittedName>
        <fullName evidence="1">Uncharacterized protein</fullName>
    </submittedName>
</protein>
<comment type="caution">
    <text evidence="1">The sequence shown here is derived from an EMBL/GenBank/DDBJ whole genome shotgun (WGS) entry which is preliminary data.</text>
</comment>
<sequence>MRTSQPSGRRAGADFRRTVQTLLYESFRHAQGDQRLQIHFIESYARILREQGVSIDPAVRDELVPRIRSRRLPRGHLAISNRQQVAAQFEFWWLTLWDLLVSVYAEDSRHVPSSARLADRMVLVGGTTEMSSFTPAEMRQIDEGLAPYRDQDDPAKSSAQIIWERFLPNLIRVEWNFQGNGARYPARPRTDGGDIHESKMLGYCDRAAAVSVDQASDPVNQIYLEVSRSLAWLAAHRPQDPTYAAYTRLIASYRANHQRATATLGGQAVC</sequence>
<gene>
    <name evidence="1" type="ORF">GCM10023321_80720</name>
</gene>